<evidence type="ECO:0000259" key="1">
    <source>
        <dbReference type="Pfam" id="PF02518"/>
    </source>
</evidence>
<organism evidence="2 3">
    <name type="scientific">Nannocystis bainbridge</name>
    <dbReference type="NCBI Taxonomy" id="2995303"/>
    <lineage>
        <taxon>Bacteria</taxon>
        <taxon>Pseudomonadati</taxon>
        <taxon>Myxococcota</taxon>
        <taxon>Polyangia</taxon>
        <taxon>Nannocystales</taxon>
        <taxon>Nannocystaceae</taxon>
        <taxon>Nannocystis</taxon>
    </lineage>
</organism>
<protein>
    <recommendedName>
        <fullName evidence="1">Histidine kinase/HSP90-like ATPase domain-containing protein</fullName>
    </recommendedName>
</protein>
<sequence>MASIQDLAPGDAAVVRRIYDFLRGLYALVGGLDEPEQGLARVREELKRQDYPTLCEQIRGLGAALVAEDTPLAVRKVYHDVRGGSLSGLLMHLDLCEAGEAEVEDFERVFFLVRDHLKIMRNALPDLDPSGYAVDLAPVDHDASLLVEKWAGIAYGAADAGRVRVDLDCEFHGAVSECCMEFAALDRVMYNLINNAARFASDAVVHVDIFPLGEAQETDLRVVVSNQVTPEHRARLLADLGDDFSRIFATRYTTDGHGIGLQICSDIVSHGYGLDSAREALVQRYLGARLIRDHFVAWFHWPARRGAASSLRSCPKGQD</sequence>
<comment type="caution">
    <text evidence="2">The sequence shown here is derived from an EMBL/GenBank/DDBJ whole genome shotgun (WGS) entry which is preliminary data.</text>
</comment>
<dbReference type="EMBL" id="JAQNDL010000005">
    <property type="protein sequence ID" value="MDC0723674.1"/>
    <property type="molecule type" value="Genomic_DNA"/>
</dbReference>
<dbReference type="InterPro" id="IPR003594">
    <property type="entry name" value="HATPase_dom"/>
</dbReference>
<dbReference type="RefSeq" id="WP_272092217.1">
    <property type="nucleotide sequence ID" value="NZ_JAQNDL010000005.1"/>
</dbReference>
<evidence type="ECO:0000313" key="2">
    <source>
        <dbReference type="EMBL" id="MDC0723674.1"/>
    </source>
</evidence>
<evidence type="ECO:0000313" key="3">
    <source>
        <dbReference type="Proteomes" id="UP001221686"/>
    </source>
</evidence>
<keyword evidence="3" id="KW-1185">Reference proteome</keyword>
<reference evidence="2 3" key="1">
    <citation type="submission" date="2022-11" db="EMBL/GenBank/DDBJ databases">
        <title>Minimal conservation of predation-associated metabolite biosynthetic gene clusters underscores biosynthetic potential of Myxococcota including descriptions for ten novel species: Archangium lansinium sp. nov., Myxococcus landrumus sp. nov., Nannocystis bai.</title>
        <authorList>
            <person name="Ahearne A."/>
            <person name="Stevens C."/>
            <person name="Dowd S."/>
        </authorList>
    </citation>
    <scope>NUCLEOTIDE SEQUENCE [LARGE SCALE GENOMIC DNA]</scope>
    <source>
        <strain evidence="2 3">BB15-2</strain>
    </source>
</reference>
<dbReference type="InterPro" id="IPR036890">
    <property type="entry name" value="HATPase_C_sf"/>
</dbReference>
<dbReference type="SUPFAM" id="SSF55874">
    <property type="entry name" value="ATPase domain of HSP90 chaperone/DNA topoisomerase II/histidine kinase"/>
    <property type="match status" value="1"/>
</dbReference>
<name>A0ABT5ECS1_9BACT</name>
<dbReference type="Proteomes" id="UP001221686">
    <property type="component" value="Unassembled WGS sequence"/>
</dbReference>
<feature type="domain" description="Histidine kinase/HSP90-like ATPase" evidence="1">
    <location>
        <begin position="184"/>
        <end position="271"/>
    </location>
</feature>
<dbReference type="Gene3D" id="3.30.565.10">
    <property type="entry name" value="Histidine kinase-like ATPase, C-terminal domain"/>
    <property type="match status" value="1"/>
</dbReference>
<dbReference type="Pfam" id="PF02518">
    <property type="entry name" value="HATPase_c"/>
    <property type="match status" value="1"/>
</dbReference>
<gene>
    <name evidence="2" type="ORF">POL25_42720</name>
</gene>
<proteinExistence type="predicted"/>
<accession>A0ABT5ECS1</accession>